<accession>A0A9N8KR12</accession>
<gene>
    <name evidence="1" type="ORF">AWRI4620_LOCUS7049</name>
</gene>
<proteinExistence type="predicted"/>
<keyword evidence="2" id="KW-1185">Reference proteome</keyword>
<organism evidence="1 2">
    <name type="scientific">Aureobasidium uvarum</name>
    <dbReference type="NCBI Taxonomy" id="2773716"/>
    <lineage>
        <taxon>Eukaryota</taxon>
        <taxon>Fungi</taxon>
        <taxon>Dikarya</taxon>
        <taxon>Ascomycota</taxon>
        <taxon>Pezizomycotina</taxon>
        <taxon>Dothideomycetes</taxon>
        <taxon>Dothideomycetidae</taxon>
        <taxon>Dothideales</taxon>
        <taxon>Saccotheciaceae</taxon>
        <taxon>Aureobasidium</taxon>
    </lineage>
</organism>
<dbReference type="AlphaFoldDB" id="A0A9N8KR12"/>
<dbReference type="Proteomes" id="UP000745764">
    <property type="component" value="Unassembled WGS sequence"/>
</dbReference>
<evidence type="ECO:0000313" key="1">
    <source>
        <dbReference type="EMBL" id="CAD0112794.1"/>
    </source>
</evidence>
<dbReference type="EMBL" id="CAINUL010000015">
    <property type="protein sequence ID" value="CAD0112794.1"/>
    <property type="molecule type" value="Genomic_DNA"/>
</dbReference>
<comment type="caution">
    <text evidence="1">The sequence shown here is derived from an EMBL/GenBank/DDBJ whole genome shotgun (WGS) entry which is preliminary data.</text>
</comment>
<sequence>MSQDKLPQMDDSWSDGQNNSDLHLRPPICDCDRKRVIDPMRFKFILEVSDLSEAPEATPLPHDVHWLPSKHSVLIEKALTNLYRRLNRRYPGRPHWYLPWRKRHYLNVGLELFITYRVPFRDLYPYSTINGPRYIYNTIEVDEASWPNLIPMLRSRESVQAKFSVHWWIEGERMVDDVECWKDAGS</sequence>
<evidence type="ECO:0000313" key="2">
    <source>
        <dbReference type="Proteomes" id="UP000745764"/>
    </source>
</evidence>
<name>A0A9N8KR12_9PEZI</name>
<reference evidence="1" key="1">
    <citation type="submission" date="2020-06" db="EMBL/GenBank/DDBJ databases">
        <authorList>
            <person name="Onetto C."/>
        </authorList>
    </citation>
    <scope>NUCLEOTIDE SEQUENCE</scope>
</reference>
<dbReference type="OrthoDB" id="3836858at2759"/>
<protein>
    <submittedName>
        <fullName evidence="1">Uncharacterized protein</fullName>
    </submittedName>
</protein>